<evidence type="ECO:0000313" key="2">
    <source>
        <dbReference type="Proteomes" id="UP000431264"/>
    </source>
</evidence>
<keyword evidence="2" id="KW-1185">Reference proteome</keyword>
<dbReference type="EMBL" id="WQLW01000010">
    <property type="protein sequence ID" value="MVO10161.1"/>
    <property type="molecule type" value="Genomic_DNA"/>
</dbReference>
<comment type="caution">
    <text evidence="1">The sequence shown here is derived from an EMBL/GenBank/DDBJ whole genome shotgun (WGS) entry which is preliminary data.</text>
</comment>
<dbReference type="AlphaFoldDB" id="A0A6I4ITG1"/>
<evidence type="ECO:0000313" key="1">
    <source>
        <dbReference type="EMBL" id="MVO10161.1"/>
    </source>
</evidence>
<protein>
    <submittedName>
        <fullName evidence="1">Uncharacterized protein</fullName>
    </submittedName>
</protein>
<organism evidence="1 2">
    <name type="scientific">Flavobacterium profundi</name>
    <dbReference type="NCBI Taxonomy" id="1774945"/>
    <lineage>
        <taxon>Bacteria</taxon>
        <taxon>Pseudomonadati</taxon>
        <taxon>Bacteroidota</taxon>
        <taxon>Flavobacteriia</taxon>
        <taxon>Flavobacteriales</taxon>
        <taxon>Flavobacteriaceae</taxon>
        <taxon>Flavobacterium</taxon>
    </lineage>
</organism>
<dbReference type="RefSeq" id="WP_140998588.1">
    <property type="nucleotide sequence ID" value="NZ_VDCZ01000010.1"/>
</dbReference>
<dbReference type="Proteomes" id="UP000431264">
    <property type="component" value="Unassembled WGS sequence"/>
</dbReference>
<dbReference type="OrthoDB" id="893802at2"/>
<gene>
    <name evidence="1" type="ORF">GOQ30_13395</name>
</gene>
<proteinExistence type="predicted"/>
<sequence length="135" mass="16015">MKRVLFLLTMFLVLNSCSLNDNMEKYHLEISPVEEAILPDSFELDGTYEIKLKYYRPSTCHVYDKIYYEKYLNIRTIAIRNVVFERNNCVPFENELTEVTFNFHVTNNGSYIFKFWKGTDANGEDIYEEVEVPVI</sequence>
<reference evidence="2" key="1">
    <citation type="submission" date="2019-05" db="EMBL/GenBank/DDBJ databases">
        <title>Flavobacterium profundi sp. nov., isolated from a deep-sea seamount.</title>
        <authorList>
            <person name="Zhang D.-C."/>
        </authorList>
    </citation>
    <scope>NUCLEOTIDE SEQUENCE [LARGE SCALE GENOMIC DNA]</scope>
    <source>
        <strain evidence="2">TP390</strain>
    </source>
</reference>
<name>A0A6I4ITG1_9FLAO</name>
<accession>A0A6I4ITG1</accession>